<dbReference type="CDD" id="cd17808">
    <property type="entry name" value="HipA_Ec_like"/>
    <property type="match status" value="1"/>
</dbReference>
<dbReference type="AlphaFoldDB" id="A0A516SFC6"/>
<dbReference type="OrthoDB" id="3182374at2"/>
<dbReference type="InterPro" id="IPR017508">
    <property type="entry name" value="HipA_N1"/>
</dbReference>
<dbReference type="InterPro" id="IPR012893">
    <property type="entry name" value="HipA-like_C"/>
</dbReference>
<dbReference type="PANTHER" id="PTHR37419:SF1">
    <property type="entry name" value="SERINE_THREONINE-PROTEIN KINASE TOXIN HIPA"/>
    <property type="match status" value="1"/>
</dbReference>
<organism evidence="6 7">
    <name type="scientific">Chitinimonas arctica</name>
    <dbReference type="NCBI Taxonomy" id="2594795"/>
    <lineage>
        <taxon>Bacteria</taxon>
        <taxon>Pseudomonadati</taxon>
        <taxon>Pseudomonadota</taxon>
        <taxon>Betaproteobacteria</taxon>
        <taxon>Neisseriales</taxon>
        <taxon>Chitinibacteraceae</taxon>
        <taxon>Chitinimonas</taxon>
    </lineage>
</organism>
<gene>
    <name evidence="6" type="ORF">FNU76_11110</name>
</gene>
<dbReference type="KEGG" id="cari:FNU76_11110"/>
<comment type="similarity">
    <text evidence="1">Belongs to the HipA Ser/Thr kinase family.</text>
</comment>
<protein>
    <submittedName>
        <fullName evidence="6">Type II toxin-antitoxin system HipA family toxin</fullName>
    </submittedName>
</protein>
<dbReference type="PANTHER" id="PTHR37419">
    <property type="entry name" value="SERINE/THREONINE-PROTEIN KINASE TOXIN HIPA"/>
    <property type="match status" value="1"/>
</dbReference>
<evidence type="ECO:0000256" key="3">
    <source>
        <dbReference type="ARBA" id="ARBA00022777"/>
    </source>
</evidence>
<accession>A0A516SFC6</accession>
<dbReference type="GO" id="GO:0004674">
    <property type="term" value="F:protein serine/threonine kinase activity"/>
    <property type="evidence" value="ECO:0007669"/>
    <property type="project" value="TreeGrafter"/>
</dbReference>
<feature type="domain" description="HipA-like C-terminal" evidence="4">
    <location>
        <begin position="157"/>
        <end position="400"/>
    </location>
</feature>
<evidence type="ECO:0000313" key="6">
    <source>
        <dbReference type="EMBL" id="QDQ26867.1"/>
    </source>
</evidence>
<dbReference type="Pfam" id="PF07804">
    <property type="entry name" value="HipA_C"/>
    <property type="match status" value="1"/>
</dbReference>
<dbReference type="Pfam" id="PF13657">
    <property type="entry name" value="Couple_hipA"/>
    <property type="match status" value="1"/>
</dbReference>
<evidence type="ECO:0000259" key="4">
    <source>
        <dbReference type="Pfam" id="PF07804"/>
    </source>
</evidence>
<dbReference type="RefSeq" id="WP_144278261.1">
    <property type="nucleotide sequence ID" value="NZ_CP041730.1"/>
</dbReference>
<evidence type="ECO:0000259" key="5">
    <source>
        <dbReference type="Pfam" id="PF13657"/>
    </source>
</evidence>
<dbReference type="NCBIfam" id="TIGR03071">
    <property type="entry name" value="couple_hipA"/>
    <property type="match status" value="1"/>
</dbReference>
<keyword evidence="3" id="KW-0418">Kinase</keyword>
<dbReference type="Proteomes" id="UP000317550">
    <property type="component" value="Chromosome"/>
</dbReference>
<dbReference type="InterPro" id="IPR052028">
    <property type="entry name" value="HipA_Ser/Thr_kinase"/>
</dbReference>
<evidence type="ECO:0000256" key="1">
    <source>
        <dbReference type="ARBA" id="ARBA00010164"/>
    </source>
</evidence>
<keyword evidence="2" id="KW-0808">Transferase</keyword>
<dbReference type="GO" id="GO:0005829">
    <property type="term" value="C:cytosol"/>
    <property type="evidence" value="ECO:0007669"/>
    <property type="project" value="TreeGrafter"/>
</dbReference>
<name>A0A516SFC6_9NEIS</name>
<dbReference type="EMBL" id="CP041730">
    <property type="protein sequence ID" value="QDQ26867.1"/>
    <property type="molecule type" value="Genomic_DNA"/>
</dbReference>
<proteinExistence type="inferred from homology"/>
<evidence type="ECO:0000256" key="2">
    <source>
        <dbReference type="ARBA" id="ARBA00022679"/>
    </source>
</evidence>
<evidence type="ECO:0000313" key="7">
    <source>
        <dbReference type="Proteomes" id="UP000317550"/>
    </source>
</evidence>
<feature type="domain" description="HipA N-terminal subdomain 1" evidence="5">
    <location>
        <begin position="8"/>
        <end position="109"/>
    </location>
</feature>
<keyword evidence="7" id="KW-1185">Reference proteome</keyword>
<reference evidence="7" key="1">
    <citation type="submission" date="2019-07" db="EMBL/GenBank/DDBJ databases">
        <title>Chitinimonas sp. nov., isolated from Ny-Alesund, arctica soil.</title>
        <authorList>
            <person name="Xu Q."/>
            <person name="Peng F."/>
        </authorList>
    </citation>
    <scope>NUCLEOTIDE SEQUENCE [LARGE SCALE GENOMIC DNA]</scope>
    <source>
        <strain evidence="7">R3-44</strain>
    </source>
</reference>
<sequence>MVSATNDLDIWMNGEFVGIWHRPRHQPDTLIYDESWIRSTAGRPLSLSLPFVPGNAAHKGAKVANYFDNLLPDSERIRARVAARYTRGDESAFALLSAIGRDCVGAIQLMPDGQEPPSVKEINGEPLEEADVATVLRETTAAPGPFQRNAQNVHFRLSIAGAQEKTALLRHNNQWHAPLGSTPTTHIMKLPLGLVGGMRANMHDSVENEWLCSKIVEAYGIPVAYCDMAQFEDQKVLVVRRFDRRLHSSGSWIMRLPQEDMCQATGTPAGAKYQNDGGPGITKIMSLLAGSVDPITAMETFFLAQIVFYLLAATDGHAKNFSIATLPDDAYAMTPIYDVLSAHPIIGAGANMLQYRNAKLAMAIRGSTNYYELSRIRDRHFVAHAKQTQLGEVHGRHLVDKAMSMLDGVIEVVTAQLPASFPVYLAEAVFDGMRQQRRRLASAAIGGDV</sequence>